<feature type="region of interest" description="Disordered" evidence="1">
    <location>
        <begin position="127"/>
        <end position="168"/>
    </location>
</feature>
<proteinExistence type="predicted"/>
<dbReference type="SUPFAM" id="SSF55729">
    <property type="entry name" value="Acyl-CoA N-acyltransferases (Nat)"/>
    <property type="match status" value="1"/>
</dbReference>
<dbReference type="Pfam" id="PF00583">
    <property type="entry name" value="Acetyltransf_1"/>
    <property type="match status" value="1"/>
</dbReference>
<gene>
    <name evidence="3" type="ORF">DEF24_12640</name>
</gene>
<dbReference type="EMBL" id="QEIN01000086">
    <property type="protein sequence ID" value="RCV58680.1"/>
    <property type="molecule type" value="Genomic_DNA"/>
</dbReference>
<comment type="caution">
    <text evidence="3">The sequence shown here is derived from an EMBL/GenBank/DDBJ whole genome shotgun (WGS) entry which is preliminary data.</text>
</comment>
<dbReference type="Gene3D" id="3.40.630.30">
    <property type="match status" value="1"/>
</dbReference>
<keyword evidence="3" id="KW-0808">Transferase</keyword>
<evidence type="ECO:0000259" key="2">
    <source>
        <dbReference type="PROSITE" id="PS51186"/>
    </source>
</evidence>
<dbReference type="InterPro" id="IPR016181">
    <property type="entry name" value="Acyl_CoA_acyltransferase"/>
</dbReference>
<name>A0A368T5C9_9ACTN</name>
<evidence type="ECO:0000313" key="4">
    <source>
        <dbReference type="Proteomes" id="UP000253318"/>
    </source>
</evidence>
<dbReference type="Proteomes" id="UP000253318">
    <property type="component" value="Unassembled WGS sequence"/>
</dbReference>
<dbReference type="OrthoDB" id="3627178at2"/>
<dbReference type="RefSeq" id="WP_114399983.1">
    <property type="nucleotide sequence ID" value="NZ_QEIM01000169.1"/>
</dbReference>
<feature type="domain" description="N-acetyltransferase" evidence="2">
    <location>
        <begin position="3"/>
        <end position="149"/>
    </location>
</feature>
<reference evidence="3 4" key="1">
    <citation type="submission" date="2018-04" db="EMBL/GenBank/DDBJ databases">
        <title>Novel actinobacteria from marine sediment.</title>
        <authorList>
            <person name="Ng Z.Y."/>
            <person name="Tan G.Y.A."/>
        </authorList>
    </citation>
    <scope>NUCLEOTIDE SEQUENCE [LARGE SCALE GENOMIC DNA]</scope>
    <source>
        <strain evidence="3 4">TPS81</strain>
    </source>
</reference>
<organism evidence="3 4">
    <name type="scientific">Marinitenerispora sediminis</name>
    <dbReference type="NCBI Taxonomy" id="1931232"/>
    <lineage>
        <taxon>Bacteria</taxon>
        <taxon>Bacillati</taxon>
        <taxon>Actinomycetota</taxon>
        <taxon>Actinomycetes</taxon>
        <taxon>Streptosporangiales</taxon>
        <taxon>Nocardiopsidaceae</taxon>
        <taxon>Marinitenerispora</taxon>
    </lineage>
</organism>
<keyword evidence="4" id="KW-1185">Reference proteome</keyword>
<dbReference type="AlphaFoldDB" id="A0A368T5C9"/>
<protein>
    <submittedName>
        <fullName evidence="3">GNAT family N-acetyltransferase</fullName>
    </submittedName>
</protein>
<dbReference type="InterPro" id="IPR000182">
    <property type="entry name" value="GNAT_dom"/>
</dbReference>
<sequence length="168" mass="18310">MIERLAQLERHDLSEFRGTLPGPDGRYPFERLPLFFDEPGRRAYLVRHGSAPVGFALTRPLPDGATSIGAFFVVRALRRQGAGLAAALELLRRQAGAWAIAFQEENAGAARFWRRVATAAVGSAWREERRPVPGRPELPPDTWLLLATSGRDVPHTAPDGEPAGPGAP</sequence>
<evidence type="ECO:0000313" key="3">
    <source>
        <dbReference type="EMBL" id="RCV58680.1"/>
    </source>
</evidence>
<feature type="compositionally biased region" description="Low complexity" evidence="1">
    <location>
        <begin position="157"/>
        <end position="168"/>
    </location>
</feature>
<accession>A0A368T5C9</accession>
<evidence type="ECO:0000256" key="1">
    <source>
        <dbReference type="SAM" id="MobiDB-lite"/>
    </source>
</evidence>
<dbReference type="PROSITE" id="PS51186">
    <property type="entry name" value="GNAT"/>
    <property type="match status" value="1"/>
</dbReference>
<dbReference type="GO" id="GO:0016747">
    <property type="term" value="F:acyltransferase activity, transferring groups other than amino-acyl groups"/>
    <property type="evidence" value="ECO:0007669"/>
    <property type="project" value="InterPro"/>
</dbReference>